<sequence length="192" mass="22063">WKNKVCARSLPAKPRKKRPRTIPQQAQANKMKVLSPFLNAVTPFLRTGFKQIAEERNITANNAAKSVNMLTGVKGEFPNQEINWDTILVADGPLQKPENVTVQVAENAFHFKWDKDKTETGNPGDRAIILLYSKTYRRPHINYSGARRDELKDTFYLDPFYLKKNTYEVFIAFKDVMSDEVSKSVYCGRFIT</sequence>
<keyword evidence="3" id="KW-1185">Reference proteome</keyword>
<evidence type="ECO:0000313" key="2">
    <source>
        <dbReference type="EMBL" id="KIO78935.1"/>
    </source>
</evidence>
<dbReference type="AlphaFoldDB" id="A0A0D0GRT8"/>
<evidence type="ECO:0000256" key="1">
    <source>
        <dbReference type="SAM" id="MobiDB-lite"/>
    </source>
</evidence>
<comment type="caution">
    <text evidence="2">The sequence shown here is derived from an EMBL/GenBank/DDBJ whole genome shotgun (WGS) entry which is preliminary data.</text>
</comment>
<feature type="region of interest" description="Disordered" evidence="1">
    <location>
        <begin position="1"/>
        <end position="25"/>
    </location>
</feature>
<dbReference type="EMBL" id="JXRA01000004">
    <property type="protein sequence ID" value="KIO78935.1"/>
    <property type="molecule type" value="Genomic_DNA"/>
</dbReference>
<dbReference type="OrthoDB" id="757618at2"/>
<organism evidence="2 3">
    <name type="scientific">Pedobacter lusitanus</name>
    <dbReference type="NCBI Taxonomy" id="1503925"/>
    <lineage>
        <taxon>Bacteria</taxon>
        <taxon>Pseudomonadati</taxon>
        <taxon>Bacteroidota</taxon>
        <taxon>Sphingobacteriia</taxon>
        <taxon>Sphingobacteriales</taxon>
        <taxon>Sphingobacteriaceae</taxon>
        <taxon>Pedobacter</taxon>
    </lineage>
</organism>
<gene>
    <name evidence="2" type="ORF">TH53_00535</name>
</gene>
<feature type="non-terminal residue" evidence="2">
    <location>
        <position position="1"/>
    </location>
</feature>
<evidence type="ECO:0000313" key="3">
    <source>
        <dbReference type="Proteomes" id="UP000032049"/>
    </source>
</evidence>
<dbReference type="Pfam" id="PF19781">
    <property type="entry name" value="DUF6266"/>
    <property type="match status" value="1"/>
</dbReference>
<dbReference type="RefSeq" id="WP_041877358.1">
    <property type="nucleotide sequence ID" value="NZ_JXRA01000004.1"/>
</dbReference>
<protein>
    <submittedName>
        <fullName evidence="2">Uncharacterized protein</fullName>
    </submittedName>
</protein>
<accession>A0A0D0GRT8</accession>
<dbReference type="STRING" id="1503925.TH53_00535"/>
<dbReference type="InterPro" id="IPR046233">
    <property type="entry name" value="DUF6266"/>
</dbReference>
<name>A0A0D0GRT8_9SPHI</name>
<reference evidence="2 3" key="1">
    <citation type="submission" date="2015-01" db="EMBL/GenBank/DDBJ databases">
        <title>Draft genome sequence of Pedobacter sp. NL19 isolated from sludge of an effluent treatment pond in an abandoned uranium mine.</title>
        <authorList>
            <person name="Santos T."/>
            <person name="Caetano T."/>
            <person name="Covas C."/>
            <person name="Cruz A."/>
            <person name="Mendo S."/>
        </authorList>
    </citation>
    <scope>NUCLEOTIDE SEQUENCE [LARGE SCALE GENOMIC DNA]</scope>
    <source>
        <strain evidence="2 3">NL19</strain>
    </source>
</reference>
<proteinExistence type="predicted"/>
<dbReference type="Proteomes" id="UP000032049">
    <property type="component" value="Unassembled WGS sequence"/>
</dbReference>